<evidence type="ECO:0000256" key="2">
    <source>
        <dbReference type="ARBA" id="ARBA00023125"/>
    </source>
</evidence>
<reference evidence="6" key="1">
    <citation type="journal article" date="2019" name="Int. J. Syst. Evol. Microbiol.">
        <title>The Global Catalogue of Microorganisms (GCM) 10K type strain sequencing project: providing services to taxonomists for standard genome sequencing and annotation.</title>
        <authorList>
            <consortium name="The Broad Institute Genomics Platform"/>
            <consortium name="The Broad Institute Genome Sequencing Center for Infectious Disease"/>
            <person name="Wu L."/>
            <person name="Ma J."/>
        </authorList>
    </citation>
    <scope>NUCLEOTIDE SEQUENCE [LARGE SCALE GENOMIC DNA]</scope>
    <source>
        <strain evidence="6">CECT 7184</strain>
    </source>
</reference>
<dbReference type="PROSITE" id="PS01081">
    <property type="entry name" value="HTH_TETR_1"/>
    <property type="match status" value="1"/>
</dbReference>
<dbReference type="InterPro" id="IPR049488">
    <property type="entry name" value="TM_1030-like_C"/>
</dbReference>
<dbReference type="PANTHER" id="PTHR43479">
    <property type="entry name" value="ACREF/ENVCD OPERON REPRESSOR-RELATED"/>
    <property type="match status" value="1"/>
</dbReference>
<organism evidence="5 6">
    <name type="scientific">Thalassorhabdus alkalitolerans</name>
    <dbReference type="NCBI Taxonomy" id="2282697"/>
    <lineage>
        <taxon>Bacteria</taxon>
        <taxon>Bacillati</taxon>
        <taxon>Bacillota</taxon>
        <taxon>Bacilli</taxon>
        <taxon>Bacillales</taxon>
        <taxon>Bacillaceae</taxon>
        <taxon>Thalassorhabdus</taxon>
    </lineage>
</organism>
<dbReference type="SUPFAM" id="SSF48498">
    <property type="entry name" value="Tetracyclin repressor-like, C-terminal domain"/>
    <property type="match status" value="1"/>
</dbReference>
<name>A0ABW0YKM7_9BACI</name>
<dbReference type="Pfam" id="PF21256">
    <property type="entry name" value="TetR_C_5-like"/>
    <property type="match status" value="1"/>
</dbReference>
<sequence>MSETFNNLEGEKQQRILNAALQEFAEHGFDQASTNRIVKKAGIGKGMLFYYFKNKQELYRYLVKYSLDVTINRYIKKINEEERDFIERFKHASKMKMQAFADHPHVFYFMGALLLSDKDQLPKELHDEILKLQTLGNSILYEDIDYSFFRTDIDVDKAFKLIRWSMEGYQNELLNKLKGKPFTSVDMEPYWEEFDEYLEILKTSFYK</sequence>
<evidence type="ECO:0000259" key="4">
    <source>
        <dbReference type="PROSITE" id="PS50977"/>
    </source>
</evidence>
<dbReference type="Gene3D" id="1.10.10.60">
    <property type="entry name" value="Homeodomain-like"/>
    <property type="match status" value="1"/>
</dbReference>
<dbReference type="PROSITE" id="PS50977">
    <property type="entry name" value="HTH_TETR_2"/>
    <property type="match status" value="1"/>
</dbReference>
<gene>
    <name evidence="5" type="ORF">ACFPU1_09210</name>
</gene>
<dbReference type="EMBL" id="JBHSOZ010000003">
    <property type="protein sequence ID" value="MFC5712960.1"/>
    <property type="molecule type" value="Genomic_DNA"/>
</dbReference>
<protein>
    <submittedName>
        <fullName evidence="5">TetR/AcrR family transcriptional regulator</fullName>
    </submittedName>
</protein>
<dbReference type="Gene3D" id="1.10.357.10">
    <property type="entry name" value="Tetracycline Repressor, domain 2"/>
    <property type="match status" value="1"/>
</dbReference>
<evidence type="ECO:0000313" key="5">
    <source>
        <dbReference type="EMBL" id="MFC5712960.1"/>
    </source>
</evidence>
<evidence type="ECO:0000256" key="3">
    <source>
        <dbReference type="PROSITE-ProRule" id="PRU00335"/>
    </source>
</evidence>
<feature type="domain" description="HTH tetR-type" evidence="4">
    <location>
        <begin position="10"/>
        <end position="70"/>
    </location>
</feature>
<dbReference type="PRINTS" id="PR00455">
    <property type="entry name" value="HTHTETR"/>
</dbReference>
<dbReference type="SUPFAM" id="SSF46689">
    <property type="entry name" value="Homeodomain-like"/>
    <property type="match status" value="1"/>
</dbReference>
<dbReference type="Pfam" id="PF00440">
    <property type="entry name" value="TetR_N"/>
    <property type="match status" value="1"/>
</dbReference>
<dbReference type="InterPro" id="IPR001647">
    <property type="entry name" value="HTH_TetR"/>
</dbReference>
<keyword evidence="1" id="KW-0678">Repressor</keyword>
<evidence type="ECO:0000313" key="6">
    <source>
        <dbReference type="Proteomes" id="UP001596142"/>
    </source>
</evidence>
<accession>A0ABW0YKM7</accession>
<proteinExistence type="predicted"/>
<keyword evidence="6" id="KW-1185">Reference proteome</keyword>
<dbReference type="InterPro" id="IPR023772">
    <property type="entry name" value="DNA-bd_HTH_TetR-type_CS"/>
</dbReference>
<dbReference type="PANTHER" id="PTHR43479:SF11">
    <property type="entry name" value="ACREF_ENVCD OPERON REPRESSOR-RELATED"/>
    <property type="match status" value="1"/>
</dbReference>
<dbReference type="InterPro" id="IPR036271">
    <property type="entry name" value="Tet_transcr_reg_TetR-rel_C_sf"/>
</dbReference>
<keyword evidence="2 3" id="KW-0238">DNA-binding</keyword>
<dbReference type="RefSeq" id="WP_385940314.1">
    <property type="nucleotide sequence ID" value="NZ_JBHSOZ010000003.1"/>
</dbReference>
<feature type="DNA-binding region" description="H-T-H motif" evidence="3">
    <location>
        <begin position="33"/>
        <end position="52"/>
    </location>
</feature>
<dbReference type="InterPro" id="IPR009057">
    <property type="entry name" value="Homeodomain-like_sf"/>
</dbReference>
<evidence type="ECO:0000256" key="1">
    <source>
        <dbReference type="ARBA" id="ARBA00022491"/>
    </source>
</evidence>
<dbReference type="Proteomes" id="UP001596142">
    <property type="component" value="Unassembled WGS sequence"/>
</dbReference>
<dbReference type="InterPro" id="IPR050624">
    <property type="entry name" value="HTH-type_Tx_Regulator"/>
</dbReference>
<comment type="caution">
    <text evidence="5">The sequence shown here is derived from an EMBL/GenBank/DDBJ whole genome shotgun (WGS) entry which is preliminary data.</text>
</comment>